<dbReference type="STRING" id="247279.NIES1031_10605"/>
<comment type="caution">
    <text evidence="2">The sequence shown here is derived from an EMBL/GenBank/DDBJ whole genome shotgun (WGS) entry which is preliminary data.</text>
</comment>
<sequence>MLSQQQVSDLTSFISELETPTLSIYTDINPAKPENSRKAWLLRVKNSLKEFTELSDELKQKVFNLLEQERPKARTLIMFANDQLIERIDLQVDLPIVDLAHGQVEARWGKPYVTPLLYALDEYERTGVVFLDQKKWRFFEIYLNEIEEIDRAFVDINSEQWRQLSLDSVDRYYPGKGASRGGADFDRFARRLEGWTYRLYKQLIQHINQQVRERSLDRLILAGTNETTHFFREILPKVLRDKVVRCIPCPPQADVNLSEILNKVTPVIRDIERQSEFALLARVREAGIWGMEKVLESLQMGQLYAIILPWQLNGTLWQCSNGWLSLTPIEGNALFPDESIFEVKLKDVLPEVAIDYGTRLEFVSEETEQLLKQDFDGIAGLLRW</sequence>
<gene>
    <name evidence="2" type="ORF">NIES1031_10605</name>
</gene>
<proteinExistence type="predicted"/>
<organism evidence="2 3">
    <name type="scientific">Chroogloeocystis siderophila 5.2 s.c.1</name>
    <dbReference type="NCBI Taxonomy" id="247279"/>
    <lineage>
        <taxon>Bacteria</taxon>
        <taxon>Bacillati</taxon>
        <taxon>Cyanobacteriota</taxon>
        <taxon>Cyanophyceae</taxon>
        <taxon>Oscillatoriophycideae</taxon>
        <taxon>Chroococcales</taxon>
        <taxon>Chroococcaceae</taxon>
        <taxon>Chroogloeocystis</taxon>
    </lineage>
</organism>
<dbReference type="AlphaFoldDB" id="A0A1U7HU96"/>
<dbReference type="InterPro" id="IPR042226">
    <property type="entry name" value="eFR1_2_sf"/>
</dbReference>
<accession>A0A1U7HU96</accession>
<dbReference type="SUPFAM" id="SSF55315">
    <property type="entry name" value="L30e-like"/>
    <property type="match status" value="1"/>
</dbReference>
<feature type="coiled-coil region" evidence="1">
    <location>
        <begin position="41"/>
        <end position="68"/>
    </location>
</feature>
<evidence type="ECO:0000313" key="3">
    <source>
        <dbReference type="Proteomes" id="UP000185984"/>
    </source>
</evidence>
<dbReference type="InterPro" id="IPR029064">
    <property type="entry name" value="Ribosomal_eL30-like_sf"/>
</dbReference>
<evidence type="ECO:0000313" key="2">
    <source>
        <dbReference type="EMBL" id="OKH27147.1"/>
    </source>
</evidence>
<evidence type="ECO:0008006" key="4">
    <source>
        <dbReference type="Google" id="ProtNLM"/>
    </source>
</evidence>
<dbReference type="Pfam" id="PF18854">
    <property type="entry name" value="baeRF_family10"/>
    <property type="match status" value="1"/>
</dbReference>
<dbReference type="EMBL" id="MRCC01000007">
    <property type="protein sequence ID" value="OKH27147.1"/>
    <property type="molecule type" value="Genomic_DNA"/>
</dbReference>
<dbReference type="Proteomes" id="UP000185984">
    <property type="component" value="Unassembled WGS sequence"/>
</dbReference>
<protein>
    <recommendedName>
        <fullName evidence="4">Peptide chain release factor 3</fullName>
    </recommendedName>
</protein>
<dbReference type="RefSeq" id="WP_073549357.1">
    <property type="nucleotide sequence ID" value="NZ_CAWMVK010000041.1"/>
</dbReference>
<keyword evidence="1" id="KW-0175">Coiled coil</keyword>
<reference evidence="2 3" key="1">
    <citation type="submission" date="2016-11" db="EMBL/GenBank/DDBJ databases">
        <title>Draft Genome Sequences of Nine Cyanobacterial Strains from Diverse Habitats.</title>
        <authorList>
            <person name="Zhu T."/>
            <person name="Hou S."/>
            <person name="Lu X."/>
            <person name="Hess W.R."/>
        </authorList>
    </citation>
    <scope>NUCLEOTIDE SEQUENCE [LARGE SCALE GENOMIC DNA]</scope>
    <source>
        <strain evidence="2 3">5.2 s.c.1</strain>
    </source>
</reference>
<evidence type="ECO:0000256" key="1">
    <source>
        <dbReference type="SAM" id="Coils"/>
    </source>
</evidence>
<dbReference type="OrthoDB" id="5241360at2"/>
<keyword evidence="3" id="KW-1185">Reference proteome</keyword>
<dbReference type="Gene3D" id="3.30.420.60">
    <property type="entry name" value="eRF1 domain 2"/>
    <property type="match status" value="1"/>
</dbReference>
<name>A0A1U7HU96_9CHRO</name>
<dbReference type="InterPro" id="IPR041202">
    <property type="entry name" value="BaeRF_family10"/>
</dbReference>
<dbReference type="SUPFAM" id="SSF53137">
    <property type="entry name" value="Translational machinery components"/>
    <property type="match status" value="1"/>
</dbReference>